<feature type="domain" description="DDE" evidence="1">
    <location>
        <begin position="3"/>
        <end position="45"/>
    </location>
</feature>
<name>A0A6J5F8H1_9BURK</name>
<evidence type="ECO:0000313" key="3">
    <source>
        <dbReference type="Proteomes" id="UP000494363"/>
    </source>
</evidence>
<reference evidence="2 3" key="1">
    <citation type="submission" date="2020-04" db="EMBL/GenBank/DDBJ databases">
        <authorList>
            <person name="De Canck E."/>
        </authorList>
    </citation>
    <scope>NUCLEOTIDE SEQUENCE [LARGE SCALE GENOMIC DNA]</scope>
    <source>
        <strain evidence="2 3">LMG 29542</strain>
    </source>
</reference>
<proteinExistence type="predicted"/>
<organism evidence="2 3">
    <name type="scientific">Paraburkholderia humisilvae</name>
    <dbReference type="NCBI Taxonomy" id="627669"/>
    <lineage>
        <taxon>Bacteria</taxon>
        <taxon>Pseudomonadati</taxon>
        <taxon>Pseudomonadota</taxon>
        <taxon>Betaproteobacteria</taxon>
        <taxon>Burkholderiales</taxon>
        <taxon>Burkholderiaceae</taxon>
        <taxon>Paraburkholderia</taxon>
    </lineage>
</organism>
<dbReference type="Pfam" id="PF13610">
    <property type="entry name" value="DDE_Tnp_IS240"/>
    <property type="match status" value="1"/>
</dbReference>
<evidence type="ECO:0000259" key="1">
    <source>
        <dbReference type="Pfam" id="PF13610"/>
    </source>
</evidence>
<dbReference type="Proteomes" id="UP000494363">
    <property type="component" value="Unassembled WGS sequence"/>
</dbReference>
<sequence>MLRGEPYVLWRAVDQHGAELDILLQKQRDKSAAKRFFKRLLASCPDGPRGSSLTSCAAIRQRKPRSRNWLT</sequence>
<keyword evidence="3" id="KW-1185">Reference proteome</keyword>
<dbReference type="EMBL" id="CADIKH010000090">
    <property type="protein sequence ID" value="CAB3773932.1"/>
    <property type="molecule type" value="Genomic_DNA"/>
</dbReference>
<dbReference type="AlphaFoldDB" id="A0A6J5F8H1"/>
<evidence type="ECO:0000313" key="2">
    <source>
        <dbReference type="EMBL" id="CAB3773932.1"/>
    </source>
</evidence>
<dbReference type="InterPro" id="IPR032874">
    <property type="entry name" value="DDE_dom"/>
</dbReference>
<accession>A0A6J5F8H1</accession>
<gene>
    <name evidence="2" type="ORF">LMG29542_07511</name>
</gene>
<protein>
    <recommendedName>
        <fullName evidence="1">DDE domain-containing protein</fullName>
    </recommendedName>
</protein>